<name>A0A368KNN6_9BACT</name>
<comment type="caution">
    <text evidence="2">The sequence shown here is derived from an EMBL/GenBank/DDBJ whole genome shotgun (WGS) entry which is preliminary data.</text>
</comment>
<protein>
    <submittedName>
        <fullName evidence="2">Uncharacterized protein</fullName>
    </submittedName>
</protein>
<dbReference type="EMBL" id="QPEX01000033">
    <property type="protein sequence ID" value="RCS46045.1"/>
    <property type="molecule type" value="Genomic_DNA"/>
</dbReference>
<sequence>MPNQISRGTSREPTQLANVSEAATQCTAAKRYDDARNLRHLLFPAVEDFVAAIRLSFPSQEKFTHAISNI</sequence>
<evidence type="ECO:0000313" key="2">
    <source>
        <dbReference type="EMBL" id="RCS46045.1"/>
    </source>
</evidence>
<dbReference type="Proteomes" id="UP000253562">
    <property type="component" value="Unassembled WGS sequence"/>
</dbReference>
<accession>A0A368KNN6</accession>
<gene>
    <name evidence="2" type="ORF">DTL42_16280</name>
</gene>
<organism evidence="2 3">
    <name type="scientific">Bremerella cremea</name>
    <dbReference type="NCBI Taxonomy" id="1031537"/>
    <lineage>
        <taxon>Bacteria</taxon>
        <taxon>Pseudomonadati</taxon>
        <taxon>Planctomycetota</taxon>
        <taxon>Planctomycetia</taxon>
        <taxon>Pirellulales</taxon>
        <taxon>Pirellulaceae</taxon>
        <taxon>Bremerella</taxon>
    </lineage>
</organism>
<reference evidence="2 3" key="1">
    <citation type="submission" date="2018-07" db="EMBL/GenBank/DDBJ databases">
        <title>Comparative genomes isolates from brazilian mangrove.</title>
        <authorList>
            <person name="De Araujo J.E."/>
            <person name="Taketani R.G."/>
            <person name="Silva M.C.P."/>
            <person name="Lourenco M.V."/>
            <person name="Oliveira V.M."/>
            <person name="Andreote F.D."/>
        </authorList>
    </citation>
    <scope>NUCLEOTIDE SEQUENCE [LARGE SCALE GENOMIC DNA]</scope>
    <source>
        <strain evidence="2 3">HEX PRIS-MGV</strain>
    </source>
</reference>
<evidence type="ECO:0000313" key="3">
    <source>
        <dbReference type="Proteomes" id="UP000253562"/>
    </source>
</evidence>
<dbReference type="AlphaFoldDB" id="A0A368KNN6"/>
<proteinExistence type="predicted"/>
<evidence type="ECO:0000256" key="1">
    <source>
        <dbReference type="SAM" id="MobiDB-lite"/>
    </source>
</evidence>
<feature type="region of interest" description="Disordered" evidence="1">
    <location>
        <begin position="1"/>
        <end position="20"/>
    </location>
</feature>